<sequence>MTCTSYSSSSRRFVLAFDIGTTFSGAAYAFLDPGEIPQIDPVTKYLDNPNVGWKLMIGPTKPSAILKDQMSTNLPRGKTITDVFSDFMSYLFDSTKALFISSDQNGEHRWNSVPREIELVLTHFQWQQPGDKVLIVDAGGGTIDISSYAVLDNAPLQVGELFRPEWRRVRYSEGEGGSRRKSKFNTPEDIPAFAQKFDEGLKRVFSDDKGSQYIKFGSPRDNDPQHGVKCVVDCIRENFKEILSMNSFAFLISGFASSPWLTGQLNQRLSDLGLKFFKPDTNTREPSNPEHAKREHKSYIDIEGDKRIPDAFMNMLSKVWNQVVLIRLTLLTDTDTMAIQGTKVLESREIRTRMYVVREGPPAREALAQIIKYDGGRREPQWMVIERGIIFDSVARFPCLVLTIQKHHTRPNLGDQGKCAILGKLKAHIRWVDSRTQRRTRATIVYKDMSETTHAGPRVTGQPVISRHNFDF</sequence>
<reference evidence="1" key="1">
    <citation type="submission" date="2019-10" db="EMBL/GenBank/DDBJ databases">
        <authorList>
            <consortium name="DOE Joint Genome Institute"/>
            <person name="Kuo A."/>
            <person name="Miyauchi S."/>
            <person name="Kiss E."/>
            <person name="Drula E."/>
            <person name="Kohler A."/>
            <person name="Sanchez-Garcia M."/>
            <person name="Andreopoulos B."/>
            <person name="Barry K.W."/>
            <person name="Bonito G."/>
            <person name="Buee M."/>
            <person name="Carver A."/>
            <person name="Chen C."/>
            <person name="Cichocki N."/>
            <person name="Clum A."/>
            <person name="Culley D."/>
            <person name="Crous P.W."/>
            <person name="Fauchery L."/>
            <person name="Girlanda M."/>
            <person name="Hayes R."/>
            <person name="Keri Z."/>
            <person name="Labutti K."/>
            <person name="Lipzen A."/>
            <person name="Lombard V."/>
            <person name="Magnuson J."/>
            <person name="Maillard F."/>
            <person name="Morin E."/>
            <person name="Murat C."/>
            <person name="Nolan M."/>
            <person name="Ohm R."/>
            <person name="Pangilinan J."/>
            <person name="Pereira M."/>
            <person name="Perotto S."/>
            <person name="Peter M."/>
            <person name="Riley R."/>
            <person name="Sitrit Y."/>
            <person name="Stielow B."/>
            <person name="Szollosi G."/>
            <person name="Zifcakova L."/>
            <person name="Stursova M."/>
            <person name="Spatafora J.W."/>
            <person name="Tedersoo L."/>
            <person name="Vaario L.-M."/>
            <person name="Yamada A."/>
            <person name="Yan M."/>
            <person name="Wang P."/>
            <person name="Xu J."/>
            <person name="Bruns T."/>
            <person name="Baldrian P."/>
            <person name="Vilgalys R."/>
            <person name="Henrissat B."/>
            <person name="Grigoriev I.V."/>
            <person name="Hibbett D."/>
            <person name="Nagy L.G."/>
            <person name="Martin F.M."/>
        </authorList>
    </citation>
    <scope>NUCLEOTIDE SEQUENCE</scope>
    <source>
        <strain evidence="1">P2</strain>
    </source>
</reference>
<organism evidence="1 2">
    <name type="scientific">Thelephora ganbajun</name>
    <name type="common">Ganba fungus</name>
    <dbReference type="NCBI Taxonomy" id="370292"/>
    <lineage>
        <taxon>Eukaryota</taxon>
        <taxon>Fungi</taxon>
        <taxon>Dikarya</taxon>
        <taxon>Basidiomycota</taxon>
        <taxon>Agaricomycotina</taxon>
        <taxon>Agaricomycetes</taxon>
        <taxon>Thelephorales</taxon>
        <taxon>Thelephoraceae</taxon>
        <taxon>Thelephora</taxon>
    </lineage>
</organism>
<name>A0ACB6ZNM2_THEGA</name>
<reference evidence="1" key="2">
    <citation type="journal article" date="2020" name="Nat. Commun.">
        <title>Large-scale genome sequencing of mycorrhizal fungi provides insights into the early evolution of symbiotic traits.</title>
        <authorList>
            <person name="Miyauchi S."/>
            <person name="Kiss E."/>
            <person name="Kuo A."/>
            <person name="Drula E."/>
            <person name="Kohler A."/>
            <person name="Sanchez-Garcia M."/>
            <person name="Morin E."/>
            <person name="Andreopoulos B."/>
            <person name="Barry K.W."/>
            <person name="Bonito G."/>
            <person name="Buee M."/>
            <person name="Carver A."/>
            <person name="Chen C."/>
            <person name="Cichocki N."/>
            <person name="Clum A."/>
            <person name="Culley D."/>
            <person name="Crous P.W."/>
            <person name="Fauchery L."/>
            <person name="Girlanda M."/>
            <person name="Hayes R.D."/>
            <person name="Keri Z."/>
            <person name="LaButti K."/>
            <person name="Lipzen A."/>
            <person name="Lombard V."/>
            <person name="Magnuson J."/>
            <person name="Maillard F."/>
            <person name="Murat C."/>
            <person name="Nolan M."/>
            <person name="Ohm R.A."/>
            <person name="Pangilinan J."/>
            <person name="Pereira M.F."/>
            <person name="Perotto S."/>
            <person name="Peter M."/>
            <person name="Pfister S."/>
            <person name="Riley R."/>
            <person name="Sitrit Y."/>
            <person name="Stielow J.B."/>
            <person name="Szollosi G."/>
            <person name="Zifcakova L."/>
            <person name="Stursova M."/>
            <person name="Spatafora J.W."/>
            <person name="Tedersoo L."/>
            <person name="Vaario L.M."/>
            <person name="Yamada A."/>
            <person name="Yan M."/>
            <person name="Wang P."/>
            <person name="Xu J."/>
            <person name="Bruns T."/>
            <person name="Baldrian P."/>
            <person name="Vilgalys R."/>
            <person name="Dunand C."/>
            <person name="Henrissat B."/>
            <person name="Grigoriev I.V."/>
            <person name="Hibbett D."/>
            <person name="Nagy L.G."/>
            <person name="Martin F.M."/>
        </authorList>
    </citation>
    <scope>NUCLEOTIDE SEQUENCE</scope>
    <source>
        <strain evidence="1">P2</strain>
    </source>
</reference>
<gene>
    <name evidence="1" type="ORF">BDM02DRAFT_3127282</name>
</gene>
<proteinExistence type="predicted"/>
<protein>
    <submittedName>
        <fullName evidence="1">Uncharacterized protein</fullName>
    </submittedName>
</protein>
<dbReference type="Proteomes" id="UP000886501">
    <property type="component" value="Unassembled WGS sequence"/>
</dbReference>
<accession>A0ACB6ZNM2</accession>
<dbReference type="EMBL" id="MU117979">
    <property type="protein sequence ID" value="KAF9650933.1"/>
    <property type="molecule type" value="Genomic_DNA"/>
</dbReference>
<comment type="caution">
    <text evidence="1">The sequence shown here is derived from an EMBL/GenBank/DDBJ whole genome shotgun (WGS) entry which is preliminary data.</text>
</comment>
<keyword evidence="2" id="KW-1185">Reference proteome</keyword>
<evidence type="ECO:0000313" key="1">
    <source>
        <dbReference type="EMBL" id="KAF9650933.1"/>
    </source>
</evidence>
<evidence type="ECO:0000313" key="2">
    <source>
        <dbReference type="Proteomes" id="UP000886501"/>
    </source>
</evidence>